<dbReference type="InterPro" id="IPR013128">
    <property type="entry name" value="Peptidase_C1A"/>
</dbReference>
<proteinExistence type="inferred from homology"/>
<dbReference type="InterPro" id="IPR038765">
    <property type="entry name" value="Papain-like_cys_pep_sf"/>
</dbReference>
<comment type="similarity">
    <text evidence="1">Belongs to the peptidase C1 family.</text>
</comment>
<protein>
    <submittedName>
        <fullName evidence="3">Senescence-specific cysteine protease SAG39</fullName>
    </submittedName>
</protein>
<dbReference type="AlphaFoldDB" id="A0AAQ3QKI0"/>
<gene>
    <name evidence="3" type="ORF">Cni_G24853</name>
</gene>
<dbReference type="PANTHER" id="PTHR12411">
    <property type="entry name" value="CYSTEINE PROTEASE FAMILY C1-RELATED"/>
    <property type="match status" value="1"/>
</dbReference>
<reference evidence="3 4" key="1">
    <citation type="submission" date="2023-10" db="EMBL/GenBank/DDBJ databases">
        <title>Chromosome-scale genome assembly provides insights into flower coloration mechanisms of Canna indica.</title>
        <authorList>
            <person name="Li C."/>
        </authorList>
    </citation>
    <scope>NUCLEOTIDE SEQUENCE [LARGE SCALE GENOMIC DNA]</scope>
    <source>
        <tissue evidence="3">Flower</tissue>
    </source>
</reference>
<evidence type="ECO:0000313" key="4">
    <source>
        <dbReference type="Proteomes" id="UP001327560"/>
    </source>
</evidence>
<keyword evidence="3" id="KW-0645">Protease</keyword>
<evidence type="ECO:0000259" key="2">
    <source>
        <dbReference type="Pfam" id="PF00112"/>
    </source>
</evidence>
<dbReference type="SUPFAM" id="SSF54001">
    <property type="entry name" value="Cysteine proteinases"/>
    <property type="match status" value="1"/>
</dbReference>
<organism evidence="3 4">
    <name type="scientific">Canna indica</name>
    <name type="common">Indian-shot</name>
    <dbReference type="NCBI Taxonomy" id="4628"/>
    <lineage>
        <taxon>Eukaryota</taxon>
        <taxon>Viridiplantae</taxon>
        <taxon>Streptophyta</taxon>
        <taxon>Embryophyta</taxon>
        <taxon>Tracheophyta</taxon>
        <taxon>Spermatophyta</taxon>
        <taxon>Magnoliopsida</taxon>
        <taxon>Liliopsida</taxon>
        <taxon>Zingiberales</taxon>
        <taxon>Cannaceae</taxon>
        <taxon>Canna</taxon>
    </lineage>
</organism>
<dbReference type="Pfam" id="PF00112">
    <property type="entry name" value="Peptidase_C1"/>
    <property type="match status" value="1"/>
</dbReference>
<evidence type="ECO:0000313" key="3">
    <source>
        <dbReference type="EMBL" id="WOL16071.1"/>
    </source>
</evidence>
<dbReference type="GO" id="GO:0008234">
    <property type="term" value="F:cysteine-type peptidase activity"/>
    <property type="evidence" value="ECO:0007669"/>
    <property type="project" value="InterPro"/>
</dbReference>
<dbReference type="Proteomes" id="UP001327560">
    <property type="component" value="Chromosome 8"/>
</dbReference>
<keyword evidence="4" id="KW-1185">Reference proteome</keyword>
<dbReference type="GO" id="GO:0006508">
    <property type="term" value="P:proteolysis"/>
    <property type="evidence" value="ECO:0007669"/>
    <property type="project" value="UniProtKB-KW"/>
</dbReference>
<evidence type="ECO:0000256" key="1">
    <source>
        <dbReference type="ARBA" id="ARBA00008455"/>
    </source>
</evidence>
<keyword evidence="3" id="KW-0378">Hydrolase</keyword>
<dbReference type="Gene3D" id="3.90.70.10">
    <property type="entry name" value="Cysteine proteinases"/>
    <property type="match status" value="1"/>
</dbReference>
<sequence length="126" mass="13860">MSLQRQLAWTGELKASSHQSKIKDSVDVVGHSLQWQQQRQSPNSPRTSTLILLSEQELVDCDVHDEDPSCNGGLMDDAFEFIIKNKGLAAESKYPYKAIDGTCNTEKSSPNVASIDGYEDVLAATM</sequence>
<dbReference type="InterPro" id="IPR000668">
    <property type="entry name" value="Peptidase_C1A_C"/>
</dbReference>
<feature type="domain" description="Peptidase C1A papain C-terminal" evidence="2">
    <location>
        <begin position="47"/>
        <end position="122"/>
    </location>
</feature>
<accession>A0AAQ3QKI0</accession>
<dbReference type="EMBL" id="CP136897">
    <property type="protein sequence ID" value="WOL16071.1"/>
    <property type="molecule type" value="Genomic_DNA"/>
</dbReference>
<name>A0AAQ3QKI0_9LILI</name>